<accession>A0ACC0C8I3</accession>
<name>A0ACC0C8I3_CATRO</name>
<protein>
    <submittedName>
        <fullName evidence="1">Uncharacterized protein</fullName>
    </submittedName>
</protein>
<sequence>MNGARRHKRRGERQQNRTGYRGVLSRGPVSTSAGLGLSLTEEDVRGLCIVGPVCPTTSTEGAVDRYMIRQVLGEEMKANAERLHIEIGSPIPTEEQRIAEEAAGARHRFFRGGCGIHATGTRQVRRLHDLICLSMWSAAGFCTHSLASFPSAG</sequence>
<evidence type="ECO:0000313" key="2">
    <source>
        <dbReference type="Proteomes" id="UP001060085"/>
    </source>
</evidence>
<dbReference type="Proteomes" id="UP001060085">
    <property type="component" value="Linkage Group LG01"/>
</dbReference>
<proteinExistence type="predicted"/>
<reference evidence="2" key="1">
    <citation type="journal article" date="2023" name="Nat. Plants">
        <title>Single-cell RNA sequencing provides a high-resolution roadmap for understanding the multicellular compartmentation of specialized metabolism.</title>
        <authorList>
            <person name="Sun S."/>
            <person name="Shen X."/>
            <person name="Li Y."/>
            <person name="Li Y."/>
            <person name="Wang S."/>
            <person name="Li R."/>
            <person name="Zhang H."/>
            <person name="Shen G."/>
            <person name="Guo B."/>
            <person name="Wei J."/>
            <person name="Xu J."/>
            <person name="St-Pierre B."/>
            <person name="Chen S."/>
            <person name="Sun C."/>
        </authorList>
    </citation>
    <scope>NUCLEOTIDE SEQUENCE [LARGE SCALE GENOMIC DNA]</scope>
</reference>
<gene>
    <name evidence="1" type="ORF">M9H77_02437</name>
</gene>
<comment type="caution">
    <text evidence="1">The sequence shown here is derived from an EMBL/GenBank/DDBJ whole genome shotgun (WGS) entry which is preliminary data.</text>
</comment>
<keyword evidence="2" id="KW-1185">Reference proteome</keyword>
<dbReference type="EMBL" id="CM044701">
    <property type="protein sequence ID" value="KAI5681210.1"/>
    <property type="molecule type" value="Genomic_DNA"/>
</dbReference>
<organism evidence="1 2">
    <name type="scientific">Catharanthus roseus</name>
    <name type="common">Madagascar periwinkle</name>
    <name type="synonym">Vinca rosea</name>
    <dbReference type="NCBI Taxonomy" id="4058"/>
    <lineage>
        <taxon>Eukaryota</taxon>
        <taxon>Viridiplantae</taxon>
        <taxon>Streptophyta</taxon>
        <taxon>Embryophyta</taxon>
        <taxon>Tracheophyta</taxon>
        <taxon>Spermatophyta</taxon>
        <taxon>Magnoliopsida</taxon>
        <taxon>eudicotyledons</taxon>
        <taxon>Gunneridae</taxon>
        <taxon>Pentapetalae</taxon>
        <taxon>asterids</taxon>
        <taxon>lamiids</taxon>
        <taxon>Gentianales</taxon>
        <taxon>Apocynaceae</taxon>
        <taxon>Rauvolfioideae</taxon>
        <taxon>Vinceae</taxon>
        <taxon>Catharanthinae</taxon>
        <taxon>Catharanthus</taxon>
    </lineage>
</organism>
<evidence type="ECO:0000313" key="1">
    <source>
        <dbReference type="EMBL" id="KAI5681210.1"/>
    </source>
</evidence>